<accession>A0A086ZIW5</accession>
<dbReference type="Proteomes" id="UP000029093">
    <property type="component" value="Unassembled WGS sequence"/>
</dbReference>
<name>A0A086ZIW5_9BIFI</name>
<proteinExistence type="predicted"/>
<dbReference type="AlphaFoldDB" id="A0A086ZIW5"/>
<dbReference type="EMBL" id="JGYQ01000016">
    <property type="protein sequence ID" value="KFI46465.1"/>
    <property type="molecule type" value="Genomic_DNA"/>
</dbReference>
<comment type="caution">
    <text evidence="1">The sequence shown here is derived from an EMBL/GenBank/DDBJ whole genome shotgun (WGS) entry which is preliminary data.</text>
</comment>
<gene>
    <name evidence="1" type="ORF">BBOU_1557</name>
</gene>
<evidence type="ECO:0008006" key="3">
    <source>
        <dbReference type="Google" id="ProtNLM"/>
    </source>
</evidence>
<dbReference type="GeneID" id="303204659"/>
<evidence type="ECO:0000313" key="1">
    <source>
        <dbReference type="EMBL" id="KFI46465.1"/>
    </source>
</evidence>
<dbReference type="OrthoDB" id="3173471at2"/>
<evidence type="ECO:0000313" key="2">
    <source>
        <dbReference type="Proteomes" id="UP000029093"/>
    </source>
</evidence>
<organism evidence="1 2">
    <name type="scientific">Bifidobacterium boum</name>
    <dbReference type="NCBI Taxonomy" id="78343"/>
    <lineage>
        <taxon>Bacteria</taxon>
        <taxon>Bacillati</taxon>
        <taxon>Actinomycetota</taxon>
        <taxon>Actinomycetes</taxon>
        <taxon>Bifidobacteriales</taxon>
        <taxon>Bifidobacteriaceae</taxon>
        <taxon>Bifidobacterium</taxon>
    </lineage>
</organism>
<reference evidence="1 2" key="1">
    <citation type="submission" date="2014-03" db="EMBL/GenBank/DDBJ databases">
        <title>Genomics of Bifidobacteria.</title>
        <authorList>
            <person name="Ventura M."/>
            <person name="Milani C."/>
            <person name="Lugli G.A."/>
        </authorList>
    </citation>
    <scope>NUCLEOTIDE SEQUENCE [LARGE SCALE GENOMIC DNA]</scope>
    <source>
        <strain evidence="1 2">LMG 10736</strain>
    </source>
</reference>
<dbReference type="Gene3D" id="3.40.960.10">
    <property type="entry name" value="VSR Endonuclease"/>
    <property type="match status" value="1"/>
</dbReference>
<keyword evidence="2" id="KW-1185">Reference proteome</keyword>
<protein>
    <recommendedName>
        <fullName evidence="3">DUF559 domain-containing protein</fullName>
    </recommendedName>
</protein>
<sequence>MQNTNTQHDTPTLHSQLHARHAIIKQSCEQATQRTDKPLIVGYHTALILQYIPTPAQCRNKSAIQTVDVPGMAKLWKAGITPHQWIIGSAESLVPILPKLYAFDLFHAWAQMAATSTFEQLIIMGDAIIQLLADAITVGIPDPGTPIHVRGSNITVRLSEELAGRLQHAQHSMAPDLTSTQSVVRIALGEFIKRPERYRGKSQCQKAYRHITGTALSPQETRTRLALTRHGLPEPECNITIRDLHFTSGAPVTVDLAWRTAKIAIEYDGDHHRTQRAQWMNDHQKRNLLQNNDWKVFVIDATALATDEARANFAFSVARALELRGTPTRFTPVARPW</sequence>
<dbReference type="RefSeq" id="WP_026502434.1">
    <property type="nucleotide sequence ID" value="NZ_JGYQ01000016.1"/>
</dbReference>